<keyword evidence="9" id="KW-1185">Reference proteome</keyword>
<evidence type="ECO:0000256" key="2">
    <source>
        <dbReference type="ARBA" id="ARBA00008664"/>
    </source>
</evidence>
<dbReference type="InterPro" id="IPR001736">
    <property type="entry name" value="PLipase_D/transphosphatidylase"/>
</dbReference>
<dbReference type="GO" id="GO:0006793">
    <property type="term" value="P:phosphorus metabolic process"/>
    <property type="evidence" value="ECO:0007669"/>
    <property type="project" value="UniProtKB-ARBA"/>
</dbReference>
<evidence type="ECO:0000256" key="1">
    <source>
        <dbReference type="ARBA" id="ARBA00000798"/>
    </source>
</evidence>
<dbReference type="RefSeq" id="WP_021821003.1">
    <property type="nucleotide sequence ID" value="NZ_AVBC01000055.1"/>
</dbReference>
<evidence type="ECO:0000256" key="3">
    <source>
        <dbReference type="ARBA" id="ARBA00012027"/>
    </source>
</evidence>
<dbReference type="eggNOG" id="COG1502">
    <property type="taxonomic scope" value="Bacteria"/>
</dbReference>
<dbReference type="CDD" id="cd09129">
    <property type="entry name" value="PLDc_unchar2_1"/>
    <property type="match status" value="1"/>
</dbReference>
<protein>
    <recommendedName>
        <fullName evidence="3">phospholipase D</fullName>
        <ecNumber evidence="3">3.1.4.4</ecNumber>
    </recommendedName>
</protein>
<dbReference type="PROSITE" id="PS50035">
    <property type="entry name" value="PLD"/>
    <property type="match status" value="1"/>
</dbReference>
<gene>
    <name evidence="8" type="ORF">BJB45_07205</name>
</gene>
<dbReference type="PANTHER" id="PTHR43856:SF1">
    <property type="entry name" value="MITOCHONDRIAL CARDIOLIPIN HYDROLASE"/>
    <property type="match status" value="1"/>
</dbReference>
<comment type="catalytic activity">
    <reaction evidence="1">
        <text>a 1,2-diacyl-sn-glycero-3-phosphocholine + H2O = a 1,2-diacyl-sn-glycero-3-phosphate + choline + H(+)</text>
        <dbReference type="Rhea" id="RHEA:14445"/>
        <dbReference type="ChEBI" id="CHEBI:15354"/>
        <dbReference type="ChEBI" id="CHEBI:15377"/>
        <dbReference type="ChEBI" id="CHEBI:15378"/>
        <dbReference type="ChEBI" id="CHEBI:57643"/>
        <dbReference type="ChEBI" id="CHEBI:58608"/>
        <dbReference type="EC" id="3.1.4.4"/>
    </reaction>
</comment>
<evidence type="ECO:0000256" key="6">
    <source>
        <dbReference type="ARBA" id="ARBA00023098"/>
    </source>
</evidence>
<sequence>MQGRRKGARAKRLVVWLLVLLLLAWGTMALWQTIKPLPDTVGKAWPLRTAEDIRFLSDRTWYDARGQRHLDQQIFDEVLSMIAQARQLVVMDMFLFNSLSGDNPSVSRHLADQLSQALIDARQQHPQLRVVVISDPLNTFYGGVMPEHFRKLQDSGIEVLFTDLDRLRASNPLWSGLWHLGLDRLGNDPEGGWLPNIFKGPDVTLRSYLAMLNFRANHRKTLVVDQNDTWSALITSANPHDGSSRHGNVALRISGNLALDVLASEATVAGWGGVDIELPAEPVAASGDGAQVQLVTESAIRDASLALIADAESGDRLDMAAFYLAHRPLIDALKQAVERGVQIRVLLDPNREAFGFAKGGLPNQPVATELHDVGIAVRWCLTAGEQCHSKVLHLVRANGGNKVILGSANMTRRNLDDYNLETSVLLKAPSDEPVMRQISAWFEQRWESSPERRTSRRWRPAERSGWFENWRYRVMEATGLSTF</sequence>
<dbReference type="GO" id="GO:0016891">
    <property type="term" value="F:RNA endonuclease activity producing 5'-phosphomonoesters, hydrolytic mechanism"/>
    <property type="evidence" value="ECO:0007669"/>
    <property type="project" value="TreeGrafter"/>
</dbReference>
<dbReference type="GO" id="GO:0016042">
    <property type="term" value="P:lipid catabolic process"/>
    <property type="evidence" value="ECO:0007669"/>
    <property type="project" value="UniProtKB-KW"/>
</dbReference>
<evidence type="ECO:0000256" key="5">
    <source>
        <dbReference type="ARBA" id="ARBA00022963"/>
    </source>
</evidence>
<reference evidence="8 9" key="1">
    <citation type="submission" date="2013-08" db="EMBL/GenBank/DDBJ databases">
        <title>draft genome of Halomonas huanghegensis, strain BJGMM-B45T.</title>
        <authorList>
            <person name="Miao C."/>
            <person name="Wan Y."/>
            <person name="Jin W."/>
        </authorList>
    </citation>
    <scope>NUCLEOTIDE SEQUENCE [LARGE SCALE GENOMIC DNA]</scope>
    <source>
        <strain evidence="8 9">BJGMM-B45</strain>
    </source>
</reference>
<dbReference type="EMBL" id="AVBC01000055">
    <property type="protein sequence ID" value="ERL49256.1"/>
    <property type="molecule type" value="Genomic_DNA"/>
</dbReference>
<organism evidence="8 9">
    <name type="scientific">Halomonas huangheensis</name>
    <dbReference type="NCBI Taxonomy" id="1178482"/>
    <lineage>
        <taxon>Bacteria</taxon>
        <taxon>Pseudomonadati</taxon>
        <taxon>Pseudomonadota</taxon>
        <taxon>Gammaproteobacteria</taxon>
        <taxon>Oceanospirillales</taxon>
        <taxon>Halomonadaceae</taxon>
        <taxon>Halomonas</taxon>
    </lineage>
</organism>
<evidence type="ECO:0000313" key="9">
    <source>
        <dbReference type="Proteomes" id="UP000019113"/>
    </source>
</evidence>
<name>W1N268_9GAMM</name>
<feature type="domain" description="PLD phosphodiesterase" evidence="7">
    <location>
        <begin position="213"/>
        <end position="243"/>
    </location>
</feature>
<evidence type="ECO:0000313" key="8">
    <source>
        <dbReference type="EMBL" id="ERL49256.1"/>
    </source>
</evidence>
<dbReference type="SUPFAM" id="SSF56024">
    <property type="entry name" value="Phospholipase D/nuclease"/>
    <property type="match status" value="2"/>
</dbReference>
<dbReference type="STRING" id="1178482.AR456_08520"/>
<keyword evidence="4" id="KW-0378">Hydrolase</keyword>
<evidence type="ECO:0000256" key="4">
    <source>
        <dbReference type="ARBA" id="ARBA00022801"/>
    </source>
</evidence>
<keyword evidence="6" id="KW-0443">Lipid metabolism</keyword>
<dbReference type="PATRIC" id="fig|1178482.3.peg.4034"/>
<dbReference type="PANTHER" id="PTHR43856">
    <property type="entry name" value="CARDIOLIPIN HYDROLASE"/>
    <property type="match status" value="1"/>
</dbReference>
<comment type="similarity">
    <text evidence="2">Belongs to the phospholipase D family.</text>
</comment>
<dbReference type="Pfam" id="PF13091">
    <property type="entry name" value="PLDc_2"/>
    <property type="match status" value="1"/>
</dbReference>
<evidence type="ECO:0000259" key="7">
    <source>
        <dbReference type="PROSITE" id="PS50035"/>
    </source>
</evidence>
<dbReference type="InterPro" id="IPR025202">
    <property type="entry name" value="PLD-like_dom"/>
</dbReference>
<dbReference type="EC" id="3.1.4.4" evidence="3"/>
<dbReference type="GO" id="GO:0004630">
    <property type="term" value="F:phospholipase D activity"/>
    <property type="evidence" value="ECO:0007669"/>
    <property type="project" value="UniProtKB-EC"/>
</dbReference>
<proteinExistence type="inferred from homology"/>
<accession>W1N268</accession>
<dbReference type="OrthoDB" id="92272at2"/>
<comment type="caution">
    <text evidence="8">The sequence shown here is derived from an EMBL/GenBank/DDBJ whole genome shotgun (WGS) entry which is preliminary data.</text>
</comment>
<dbReference type="AlphaFoldDB" id="W1N268"/>
<dbReference type="Gene3D" id="3.30.870.10">
    <property type="entry name" value="Endonuclease Chain A"/>
    <property type="match status" value="2"/>
</dbReference>
<dbReference type="Proteomes" id="UP000019113">
    <property type="component" value="Unassembled WGS sequence"/>
</dbReference>
<dbReference type="InterPro" id="IPR051406">
    <property type="entry name" value="PLD_domain"/>
</dbReference>
<keyword evidence="5" id="KW-0442">Lipid degradation</keyword>